<dbReference type="CDD" id="cd11065">
    <property type="entry name" value="CYP64-like"/>
    <property type="match status" value="1"/>
</dbReference>
<evidence type="ECO:0000256" key="9">
    <source>
        <dbReference type="PIRSR" id="PIRSR602401-1"/>
    </source>
</evidence>
<comment type="caution">
    <text evidence="12">The sequence shown here is derived from an EMBL/GenBank/DDBJ whole genome shotgun (WGS) entry which is preliminary data.</text>
</comment>
<evidence type="ECO:0000313" key="12">
    <source>
        <dbReference type="EMBL" id="KAF9459526.1"/>
    </source>
</evidence>
<keyword evidence="11" id="KW-0732">Signal</keyword>
<keyword evidence="7 9" id="KW-0408">Iron</keyword>
<name>A0A9P5Y1C4_9AGAR</name>
<dbReference type="PRINTS" id="PR00463">
    <property type="entry name" value="EP450I"/>
</dbReference>
<dbReference type="Pfam" id="PF00067">
    <property type="entry name" value="p450"/>
    <property type="match status" value="1"/>
</dbReference>
<feature type="binding site" description="axial binding residue" evidence="9">
    <location>
        <position position="444"/>
    </location>
    <ligand>
        <name>heme</name>
        <dbReference type="ChEBI" id="CHEBI:30413"/>
    </ligand>
    <ligandPart>
        <name>Fe</name>
        <dbReference type="ChEBI" id="CHEBI:18248"/>
    </ligandPart>
</feature>
<dbReference type="Gene3D" id="1.10.630.10">
    <property type="entry name" value="Cytochrome P450"/>
    <property type="match status" value="1"/>
</dbReference>
<evidence type="ECO:0000256" key="4">
    <source>
        <dbReference type="ARBA" id="ARBA00022617"/>
    </source>
</evidence>
<dbReference type="PRINTS" id="PR00385">
    <property type="entry name" value="P450"/>
</dbReference>
<dbReference type="GO" id="GO:0016705">
    <property type="term" value="F:oxidoreductase activity, acting on paired donors, with incorporation or reduction of molecular oxygen"/>
    <property type="evidence" value="ECO:0007669"/>
    <property type="project" value="InterPro"/>
</dbReference>
<keyword evidence="13" id="KW-1185">Reference proteome</keyword>
<evidence type="ECO:0000256" key="6">
    <source>
        <dbReference type="ARBA" id="ARBA00023002"/>
    </source>
</evidence>
<keyword evidence="8 10" id="KW-0503">Monooxygenase</keyword>
<evidence type="ECO:0000256" key="7">
    <source>
        <dbReference type="ARBA" id="ARBA00023004"/>
    </source>
</evidence>
<dbReference type="InterPro" id="IPR017972">
    <property type="entry name" value="Cyt_P450_CS"/>
</dbReference>
<dbReference type="SUPFAM" id="SSF48264">
    <property type="entry name" value="Cytochrome P450"/>
    <property type="match status" value="1"/>
</dbReference>
<comment type="pathway">
    <text evidence="2">Secondary metabolite biosynthesis.</text>
</comment>
<gene>
    <name evidence="12" type="ORF">BDZ94DRAFT_1009341</name>
</gene>
<dbReference type="GO" id="GO:0020037">
    <property type="term" value="F:heme binding"/>
    <property type="evidence" value="ECO:0007669"/>
    <property type="project" value="InterPro"/>
</dbReference>
<reference evidence="12" key="1">
    <citation type="submission" date="2020-11" db="EMBL/GenBank/DDBJ databases">
        <authorList>
            <consortium name="DOE Joint Genome Institute"/>
            <person name="Ahrendt S."/>
            <person name="Riley R."/>
            <person name="Andreopoulos W."/>
            <person name="Labutti K."/>
            <person name="Pangilinan J."/>
            <person name="Ruiz-Duenas F.J."/>
            <person name="Barrasa J.M."/>
            <person name="Sanchez-Garcia M."/>
            <person name="Camarero S."/>
            <person name="Miyauchi S."/>
            <person name="Serrano A."/>
            <person name="Linde D."/>
            <person name="Babiker R."/>
            <person name="Drula E."/>
            <person name="Ayuso-Fernandez I."/>
            <person name="Pacheco R."/>
            <person name="Padilla G."/>
            <person name="Ferreira P."/>
            <person name="Barriuso J."/>
            <person name="Kellner H."/>
            <person name="Castanera R."/>
            <person name="Alfaro M."/>
            <person name="Ramirez L."/>
            <person name="Pisabarro A.G."/>
            <person name="Kuo A."/>
            <person name="Tritt A."/>
            <person name="Lipzen A."/>
            <person name="He G."/>
            <person name="Yan M."/>
            <person name="Ng V."/>
            <person name="Cullen D."/>
            <person name="Martin F."/>
            <person name="Rosso M.-N."/>
            <person name="Henrissat B."/>
            <person name="Hibbett D."/>
            <person name="Martinez A.T."/>
            <person name="Grigoriev I.V."/>
        </authorList>
    </citation>
    <scope>NUCLEOTIDE SEQUENCE</scope>
    <source>
        <strain evidence="12">CBS 247.69</strain>
    </source>
</reference>
<dbReference type="OrthoDB" id="1470350at2759"/>
<sequence length="510" mass="58411">MCALPWLIGICLSFFFAAPFCRVHSDKNGIKIPHGPCGFPFIGSFLSLTRFPELSLHAWYKIFGDIYSFRVGNQLFIAISDPGVIKDLMITNGAIFSSRKDMFIKAQTIFLRRGITGTGCNKTWRKHRQLAQSYLQRRCVEGMIPSLDKEATLLVKNLFEDSKGGLVPLVLRRYSGHYMFNNMMKVTFGIRIKSVFDPIVVEALRISREFMNCTGPVNNLVDFVPFLQHFQTPILSRALQFRKDAIALYGGLIDDMKARMKVGEEVPDCFIKKLLDVKEEEKLDDLDIVMLGTAFMIAGVETPSGLIQWFAAHLSTLPEIQRKAHDELDKVIGRERLPTIEDQNSLPYCRAIIKEVQRYHNPFWLGTPHSVTEDFIYRGYYIPKDTVVVCNTYSIHFNASRYPDPFNFEPERYLDDPFTSVESVNLADPYKRDHWMFGVGRRICIGMFLADKMLFLVISRMLWAYSMSEVLGEAIDLREYDGQSGRSPLSFRINLAPRHEGVARVLNVES</sequence>
<dbReference type="InterPro" id="IPR001128">
    <property type="entry name" value="Cyt_P450"/>
</dbReference>
<dbReference type="PANTHER" id="PTHR46300:SF11">
    <property type="entry name" value="OXIDOREDUCTASE, PUTATIVE-RELATED"/>
    <property type="match status" value="1"/>
</dbReference>
<proteinExistence type="inferred from homology"/>
<comment type="cofactor">
    <cofactor evidence="1 9">
        <name>heme</name>
        <dbReference type="ChEBI" id="CHEBI:30413"/>
    </cofactor>
</comment>
<evidence type="ECO:0000256" key="8">
    <source>
        <dbReference type="ARBA" id="ARBA00023033"/>
    </source>
</evidence>
<evidence type="ECO:0000313" key="13">
    <source>
        <dbReference type="Proteomes" id="UP000807353"/>
    </source>
</evidence>
<dbReference type="EMBL" id="MU150315">
    <property type="protein sequence ID" value="KAF9459526.1"/>
    <property type="molecule type" value="Genomic_DNA"/>
</dbReference>
<dbReference type="Proteomes" id="UP000807353">
    <property type="component" value="Unassembled WGS sequence"/>
</dbReference>
<protein>
    <submittedName>
        <fullName evidence="12">Cytochrome P450</fullName>
    </submittedName>
</protein>
<dbReference type="GO" id="GO:0005506">
    <property type="term" value="F:iron ion binding"/>
    <property type="evidence" value="ECO:0007669"/>
    <property type="project" value="InterPro"/>
</dbReference>
<dbReference type="InterPro" id="IPR002401">
    <property type="entry name" value="Cyt_P450_E_grp-I"/>
</dbReference>
<organism evidence="12 13">
    <name type="scientific">Collybia nuda</name>
    <dbReference type="NCBI Taxonomy" id="64659"/>
    <lineage>
        <taxon>Eukaryota</taxon>
        <taxon>Fungi</taxon>
        <taxon>Dikarya</taxon>
        <taxon>Basidiomycota</taxon>
        <taxon>Agaricomycotina</taxon>
        <taxon>Agaricomycetes</taxon>
        <taxon>Agaricomycetidae</taxon>
        <taxon>Agaricales</taxon>
        <taxon>Tricholomatineae</taxon>
        <taxon>Clitocybaceae</taxon>
        <taxon>Collybia</taxon>
    </lineage>
</organism>
<dbReference type="InterPro" id="IPR036396">
    <property type="entry name" value="Cyt_P450_sf"/>
</dbReference>
<comment type="similarity">
    <text evidence="3 10">Belongs to the cytochrome P450 family.</text>
</comment>
<evidence type="ECO:0000256" key="5">
    <source>
        <dbReference type="ARBA" id="ARBA00022723"/>
    </source>
</evidence>
<dbReference type="InterPro" id="IPR050364">
    <property type="entry name" value="Cytochrome_P450_fung"/>
</dbReference>
<dbReference type="PROSITE" id="PS00086">
    <property type="entry name" value="CYTOCHROME_P450"/>
    <property type="match status" value="1"/>
</dbReference>
<evidence type="ECO:0000256" key="1">
    <source>
        <dbReference type="ARBA" id="ARBA00001971"/>
    </source>
</evidence>
<keyword evidence="6 10" id="KW-0560">Oxidoreductase</keyword>
<feature type="signal peptide" evidence="11">
    <location>
        <begin position="1"/>
        <end position="25"/>
    </location>
</feature>
<evidence type="ECO:0000256" key="10">
    <source>
        <dbReference type="RuleBase" id="RU000461"/>
    </source>
</evidence>
<dbReference type="GO" id="GO:0004497">
    <property type="term" value="F:monooxygenase activity"/>
    <property type="evidence" value="ECO:0007669"/>
    <property type="project" value="UniProtKB-KW"/>
</dbReference>
<dbReference type="AlphaFoldDB" id="A0A9P5Y1C4"/>
<evidence type="ECO:0000256" key="11">
    <source>
        <dbReference type="SAM" id="SignalP"/>
    </source>
</evidence>
<keyword evidence="4 9" id="KW-0349">Heme</keyword>
<accession>A0A9P5Y1C4</accession>
<dbReference type="PANTHER" id="PTHR46300">
    <property type="entry name" value="P450, PUTATIVE (EUROFUNG)-RELATED-RELATED"/>
    <property type="match status" value="1"/>
</dbReference>
<feature type="chain" id="PRO_5040297601" evidence="11">
    <location>
        <begin position="26"/>
        <end position="510"/>
    </location>
</feature>
<keyword evidence="5 9" id="KW-0479">Metal-binding</keyword>
<evidence type="ECO:0000256" key="2">
    <source>
        <dbReference type="ARBA" id="ARBA00005179"/>
    </source>
</evidence>
<evidence type="ECO:0000256" key="3">
    <source>
        <dbReference type="ARBA" id="ARBA00010617"/>
    </source>
</evidence>